<dbReference type="InterPro" id="IPR011006">
    <property type="entry name" value="CheY-like_superfamily"/>
</dbReference>
<feature type="transmembrane region" description="Helical" evidence="18">
    <location>
        <begin position="12"/>
        <end position="31"/>
    </location>
</feature>
<dbReference type="Pfam" id="PF00512">
    <property type="entry name" value="HisKA"/>
    <property type="match status" value="1"/>
</dbReference>
<protein>
    <recommendedName>
        <fullName evidence="3">histidine kinase</fullName>
        <ecNumber evidence="3">2.7.13.3</ecNumber>
    </recommendedName>
</protein>
<dbReference type="SMART" id="SM00304">
    <property type="entry name" value="HAMP"/>
    <property type="match status" value="1"/>
</dbReference>
<dbReference type="Gene3D" id="6.10.340.10">
    <property type="match status" value="1"/>
</dbReference>
<keyword evidence="10 23" id="KW-0418">Kinase</keyword>
<dbReference type="GO" id="GO:0005524">
    <property type="term" value="F:ATP binding"/>
    <property type="evidence" value="ECO:0007669"/>
    <property type="project" value="UniProtKB-KW"/>
</dbReference>
<feature type="domain" description="HAMP" evidence="21">
    <location>
        <begin position="200"/>
        <end position="252"/>
    </location>
</feature>
<dbReference type="PRINTS" id="PR00344">
    <property type="entry name" value="BCTRLSENSOR"/>
</dbReference>
<dbReference type="InterPro" id="IPR019247">
    <property type="entry name" value="Histidine_kinase_BarA_N"/>
</dbReference>
<dbReference type="GO" id="GO:0000155">
    <property type="term" value="F:phosphorelay sensor kinase activity"/>
    <property type="evidence" value="ECO:0007669"/>
    <property type="project" value="InterPro"/>
</dbReference>
<keyword evidence="17" id="KW-0175">Coiled coil</keyword>
<organism evidence="23">
    <name type="scientific">Pectobacterium carotovorum subsp. carotovorum</name>
    <name type="common">Erwinia carotovora subsp. carotovora</name>
    <dbReference type="NCBI Taxonomy" id="555"/>
    <lineage>
        <taxon>Bacteria</taxon>
        <taxon>Pseudomonadati</taxon>
        <taxon>Pseudomonadota</taxon>
        <taxon>Gammaproteobacteria</taxon>
        <taxon>Enterobacterales</taxon>
        <taxon>Pectobacteriaceae</taxon>
        <taxon>Pectobacterium</taxon>
    </lineage>
</organism>
<evidence type="ECO:0000256" key="15">
    <source>
        <dbReference type="PROSITE-ProRule" id="PRU00110"/>
    </source>
</evidence>
<dbReference type="SUPFAM" id="SSF47226">
    <property type="entry name" value="Histidine-containing phosphotransfer domain, HPT domain"/>
    <property type="match status" value="1"/>
</dbReference>
<dbReference type="Pfam" id="PF09984">
    <property type="entry name" value="sCache_4"/>
    <property type="match status" value="1"/>
</dbReference>
<dbReference type="EMBL" id="AB447885">
    <property type="protein sequence ID" value="BAJ11975.1"/>
    <property type="molecule type" value="Genomic_DNA"/>
</dbReference>
<dbReference type="GO" id="GO:0005886">
    <property type="term" value="C:plasma membrane"/>
    <property type="evidence" value="ECO:0007669"/>
    <property type="project" value="UniProtKB-SubCell"/>
</dbReference>
<dbReference type="InterPro" id="IPR004358">
    <property type="entry name" value="Sig_transdc_His_kin-like_C"/>
</dbReference>
<dbReference type="CDD" id="cd00082">
    <property type="entry name" value="HisKA"/>
    <property type="match status" value="1"/>
</dbReference>
<dbReference type="SUPFAM" id="SSF52172">
    <property type="entry name" value="CheY-like"/>
    <property type="match status" value="2"/>
</dbReference>
<comment type="subcellular location">
    <subcellularLocation>
        <location evidence="2">Cell inner membrane</location>
        <topology evidence="2">Multi-pass membrane protein</topology>
    </subcellularLocation>
</comment>
<keyword evidence="7" id="KW-0808">Transferase</keyword>
<keyword evidence="12 18" id="KW-1133">Transmembrane helix</keyword>
<dbReference type="Gene3D" id="1.10.287.130">
    <property type="match status" value="1"/>
</dbReference>
<reference evidence="23" key="1">
    <citation type="submission" date="2008-07" db="EMBL/GenBank/DDBJ databases">
        <title>Identification of two-component system (TCS) from Erwinia carotovora subsp. carotovora MAFF301393 and isolation of the TCS inhibitors.</title>
        <authorList>
            <person name="Utsumi R."/>
            <person name="Watanabe T."/>
        </authorList>
    </citation>
    <scope>NUCLEOTIDE SEQUENCE</scope>
    <source>
        <strain evidence="23">MAFF 301393</strain>
    </source>
</reference>
<dbReference type="Gene3D" id="3.40.50.2300">
    <property type="match status" value="1"/>
</dbReference>
<dbReference type="Pfam" id="PF02518">
    <property type="entry name" value="HATPase_c"/>
    <property type="match status" value="1"/>
</dbReference>
<evidence type="ECO:0000256" key="4">
    <source>
        <dbReference type="ARBA" id="ARBA00022475"/>
    </source>
</evidence>
<evidence type="ECO:0000256" key="14">
    <source>
        <dbReference type="ARBA" id="ARBA00023136"/>
    </source>
</evidence>
<dbReference type="NCBIfam" id="NF008318">
    <property type="entry name" value="PRK11107.1"/>
    <property type="match status" value="1"/>
</dbReference>
<dbReference type="CDD" id="cd16922">
    <property type="entry name" value="HATPase_EvgS-ArcB-TorS-like"/>
    <property type="match status" value="1"/>
</dbReference>
<evidence type="ECO:0000259" key="19">
    <source>
        <dbReference type="PROSITE" id="PS50109"/>
    </source>
</evidence>
<dbReference type="PANTHER" id="PTHR45339:SF1">
    <property type="entry name" value="HYBRID SIGNAL TRANSDUCTION HISTIDINE KINASE J"/>
    <property type="match status" value="1"/>
</dbReference>
<dbReference type="SMART" id="SM00073">
    <property type="entry name" value="HPT"/>
    <property type="match status" value="1"/>
</dbReference>
<evidence type="ECO:0000259" key="21">
    <source>
        <dbReference type="PROSITE" id="PS50885"/>
    </source>
</evidence>
<evidence type="ECO:0000256" key="18">
    <source>
        <dbReference type="SAM" id="Phobius"/>
    </source>
</evidence>
<dbReference type="Gene3D" id="1.20.120.160">
    <property type="entry name" value="HPT domain"/>
    <property type="match status" value="1"/>
</dbReference>
<evidence type="ECO:0000256" key="3">
    <source>
        <dbReference type="ARBA" id="ARBA00012438"/>
    </source>
</evidence>
<evidence type="ECO:0000256" key="9">
    <source>
        <dbReference type="ARBA" id="ARBA00022741"/>
    </source>
</evidence>
<dbReference type="InterPro" id="IPR003594">
    <property type="entry name" value="HATPase_dom"/>
</dbReference>
<dbReference type="InterPro" id="IPR005467">
    <property type="entry name" value="His_kinase_dom"/>
</dbReference>
<evidence type="ECO:0000313" key="23">
    <source>
        <dbReference type="EMBL" id="BAJ11975.1"/>
    </source>
</evidence>
<feature type="modified residue" description="4-aspartylphosphate" evidence="16">
    <location>
        <position position="726"/>
    </location>
</feature>
<evidence type="ECO:0000256" key="17">
    <source>
        <dbReference type="SAM" id="Coils"/>
    </source>
</evidence>
<evidence type="ECO:0000256" key="12">
    <source>
        <dbReference type="ARBA" id="ARBA00022989"/>
    </source>
</evidence>
<dbReference type="Gene3D" id="3.30.565.10">
    <property type="entry name" value="Histidine kinase-like ATPase, C-terminal domain"/>
    <property type="match status" value="1"/>
</dbReference>
<keyword evidence="9" id="KW-0547">Nucleotide-binding</keyword>
<dbReference type="SMART" id="SM00448">
    <property type="entry name" value="REC"/>
    <property type="match status" value="1"/>
</dbReference>
<evidence type="ECO:0000256" key="16">
    <source>
        <dbReference type="PROSITE-ProRule" id="PRU00169"/>
    </source>
</evidence>
<keyword evidence="6 16" id="KW-0597">Phosphoprotein</keyword>
<evidence type="ECO:0000256" key="1">
    <source>
        <dbReference type="ARBA" id="ARBA00000085"/>
    </source>
</evidence>
<keyword evidence="11" id="KW-0067">ATP-binding</keyword>
<dbReference type="SUPFAM" id="SSF55874">
    <property type="entry name" value="ATPase domain of HSP90 chaperone/DNA topoisomerase II/histidine kinase"/>
    <property type="match status" value="1"/>
</dbReference>
<dbReference type="InterPro" id="IPR001789">
    <property type="entry name" value="Sig_transdc_resp-reg_receiver"/>
</dbReference>
<evidence type="ECO:0000256" key="2">
    <source>
        <dbReference type="ARBA" id="ARBA00004429"/>
    </source>
</evidence>
<feature type="transmembrane region" description="Helical" evidence="18">
    <location>
        <begin position="177"/>
        <end position="199"/>
    </location>
</feature>
<feature type="domain" description="Histidine kinase" evidence="19">
    <location>
        <begin position="299"/>
        <end position="520"/>
    </location>
</feature>
<keyword evidence="8 18" id="KW-0812">Transmembrane</keyword>
<dbReference type="EC" id="2.7.13.3" evidence="3"/>
<keyword evidence="13" id="KW-0902">Two-component regulatory system</keyword>
<evidence type="ECO:0000256" key="8">
    <source>
        <dbReference type="ARBA" id="ARBA00022692"/>
    </source>
</evidence>
<gene>
    <name evidence="23" type="primary">expS</name>
</gene>
<evidence type="ECO:0000259" key="22">
    <source>
        <dbReference type="PROSITE" id="PS50894"/>
    </source>
</evidence>
<dbReference type="CDD" id="cd06225">
    <property type="entry name" value="HAMP"/>
    <property type="match status" value="1"/>
</dbReference>
<dbReference type="PANTHER" id="PTHR45339">
    <property type="entry name" value="HYBRID SIGNAL TRANSDUCTION HISTIDINE KINASE J"/>
    <property type="match status" value="1"/>
</dbReference>
<evidence type="ECO:0000256" key="11">
    <source>
        <dbReference type="ARBA" id="ARBA00022840"/>
    </source>
</evidence>
<dbReference type="InterPro" id="IPR003661">
    <property type="entry name" value="HisK_dim/P_dom"/>
</dbReference>
<sequence length="933" mass="104772">MTKYSLRARMLILILAPTLMIGLLLSSFFVIHRYNQLQSQLADSGTSIIEPLATISAYAITHRQMDTIPALINTLHRRHSAIIRTISVFDARNQLLATTNVRNNVTLESLSSDALAHNKLHLHHTNDALILHMPIVTDSEFMQGGTTPVLPGTATPLGYLVIELDTSTIRLQQYQEIFIAALLLLLSLGAAVIFAYRLMRDVTTPIRNMVDTVDRIRRGQLDSRVEGYMLGELDMLKNGINSMAMSLTAYHEEMQQNIDQATYDLRETLEQMEIQNVELDLAKKRAQEAARIKSEFLANMSHELRTPLNGVIGFTRQTLKTPLNTTQTDYLLTIERSANNLLNIINDVLDFSKLEAGKLVLEDIPFSLHNTLDDVVMLLAHTAHEKGLELTLSIQNDVPEQFVGDPLRIQQIITNLLGNAIKFTEQGNIDIRVEKRRQELHHVQLEVQIRDTGIGIAELQQSQLFQAFRQADTSISRRHGGTGLGLVITQRLVKEMGGDISFQSELSKGSTFWFHITLPLNPHAIPTEPAYTMLQGKHLAYVEYHPIAAQATLDILSQTPLIVSYSPTFEQLPEGEFDILLLGIPVQYRNTLLDYTPRLRDICRRSPCVILALPSLAQMDAEQLKTFGVHACLSKPLAASRLLPLLQDSTLFQFSFLPDDTASHQSAARHLARLPLRVMAVDDNPANLKLIGTLLEEQVETIILCESGQDAIAQAELNQCDIILMDIQMPGMDGICASELIRQIPHHATTPIIAVTAQTMTGEREHLLRSGMDDYLAKPIDEQMLKSVLTRHARRDPLKRNRGEMTGLLNEHDDSQLSLDWALAQQQAANKPELARDLLQMLLDFLPEVQQKIENVLKGQTDDDIIELVHKLHGSCSYSGVPRLQRICRYLEQQLRKGIHASDLEPEWLELLDEIDNVNKAAQPHIKPLHSSL</sequence>
<accession>E1CBD8</accession>
<dbReference type="CDD" id="cd17546">
    <property type="entry name" value="REC_hyHK_CKI1_RcsC-like"/>
    <property type="match status" value="1"/>
</dbReference>
<dbReference type="CDD" id="cd00088">
    <property type="entry name" value="HPT"/>
    <property type="match status" value="1"/>
</dbReference>
<evidence type="ECO:0000259" key="20">
    <source>
        <dbReference type="PROSITE" id="PS50110"/>
    </source>
</evidence>
<dbReference type="InterPro" id="IPR036097">
    <property type="entry name" value="HisK_dim/P_sf"/>
</dbReference>
<feature type="coiled-coil region" evidence="17">
    <location>
        <begin position="251"/>
        <end position="289"/>
    </location>
</feature>
<evidence type="ECO:0000256" key="13">
    <source>
        <dbReference type="ARBA" id="ARBA00023012"/>
    </source>
</evidence>
<dbReference type="PROSITE" id="PS50885">
    <property type="entry name" value="HAMP"/>
    <property type="match status" value="1"/>
</dbReference>
<keyword evidence="14 18" id="KW-0472">Membrane</keyword>
<dbReference type="Pfam" id="PF00072">
    <property type="entry name" value="Response_reg"/>
    <property type="match status" value="1"/>
</dbReference>
<feature type="domain" description="Response regulatory" evidence="20">
    <location>
        <begin position="677"/>
        <end position="793"/>
    </location>
</feature>
<dbReference type="SUPFAM" id="SSF47384">
    <property type="entry name" value="Homodimeric domain of signal transducing histidine kinase"/>
    <property type="match status" value="1"/>
</dbReference>
<keyword evidence="4" id="KW-1003">Cell membrane</keyword>
<dbReference type="PROSITE" id="PS50894">
    <property type="entry name" value="HPT"/>
    <property type="match status" value="1"/>
</dbReference>
<dbReference type="InterPro" id="IPR036641">
    <property type="entry name" value="HPT_dom_sf"/>
</dbReference>
<dbReference type="SMART" id="SM00388">
    <property type="entry name" value="HisKA"/>
    <property type="match status" value="1"/>
</dbReference>
<keyword evidence="5" id="KW-0997">Cell inner membrane</keyword>
<feature type="modified residue" description="Phosphohistidine" evidence="15">
    <location>
        <position position="870"/>
    </location>
</feature>
<dbReference type="AlphaFoldDB" id="E1CBD8"/>
<dbReference type="SUPFAM" id="SSF158472">
    <property type="entry name" value="HAMP domain-like"/>
    <property type="match status" value="1"/>
</dbReference>
<dbReference type="SMART" id="SM00387">
    <property type="entry name" value="HATPase_c"/>
    <property type="match status" value="1"/>
</dbReference>
<evidence type="ECO:0000256" key="6">
    <source>
        <dbReference type="ARBA" id="ARBA00022553"/>
    </source>
</evidence>
<name>E1CBD8_PECCC</name>
<dbReference type="Pfam" id="PF00672">
    <property type="entry name" value="HAMP"/>
    <property type="match status" value="1"/>
</dbReference>
<comment type="catalytic activity">
    <reaction evidence="1">
        <text>ATP + protein L-histidine = ADP + protein N-phospho-L-histidine.</text>
        <dbReference type="EC" id="2.7.13.3"/>
    </reaction>
</comment>
<dbReference type="FunFam" id="1.10.287.130:FF:000003">
    <property type="entry name" value="Histidine kinase"/>
    <property type="match status" value="1"/>
</dbReference>
<dbReference type="InterPro" id="IPR008207">
    <property type="entry name" value="Sig_transdc_His_kin_Hpt_dom"/>
</dbReference>
<dbReference type="FunFam" id="3.30.565.10:FF:000010">
    <property type="entry name" value="Sensor histidine kinase RcsC"/>
    <property type="match status" value="1"/>
</dbReference>
<evidence type="ECO:0000256" key="5">
    <source>
        <dbReference type="ARBA" id="ARBA00022519"/>
    </source>
</evidence>
<dbReference type="InterPro" id="IPR036890">
    <property type="entry name" value="HATPase_C_sf"/>
</dbReference>
<dbReference type="InterPro" id="IPR003660">
    <property type="entry name" value="HAMP_dom"/>
</dbReference>
<feature type="domain" description="HPt" evidence="22">
    <location>
        <begin position="831"/>
        <end position="929"/>
    </location>
</feature>
<dbReference type="Pfam" id="PF01627">
    <property type="entry name" value="Hpt"/>
    <property type="match status" value="1"/>
</dbReference>
<proteinExistence type="predicted"/>
<evidence type="ECO:0000256" key="7">
    <source>
        <dbReference type="ARBA" id="ARBA00022679"/>
    </source>
</evidence>
<dbReference type="PROSITE" id="PS50110">
    <property type="entry name" value="RESPONSE_REGULATORY"/>
    <property type="match status" value="1"/>
</dbReference>
<evidence type="ECO:0000256" key="10">
    <source>
        <dbReference type="ARBA" id="ARBA00022777"/>
    </source>
</evidence>
<dbReference type="PROSITE" id="PS50109">
    <property type="entry name" value="HIS_KIN"/>
    <property type="match status" value="1"/>
</dbReference>